<dbReference type="EMBL" id="CAJNON010004695">
    <property type="protein sequence ID" value="CAF1532318.1"/>
    <property type="molecule type" value="Genomic_DNA"/>
</dbReference>
<name>A0A815VAM5_9BILA</name>
<dbReference type="Proteomes" id="UP000663891">
    <property type="component" value="Unassembled WGS sequence"/>
</dbReference>
<accession>A0A815VAM5</accession>
<feature type="non-terminal residue" evidence="1">
    <location>
        <position position="1"/>
    </location>
</feature>
<protein>
    <submittedName>
        <fullName evidence="1">Uncharacterized protein</fullName>
    </submittedName>
</protein>
<dbReference type="AlphaFoldDB" id="A0A815VAM5"/>
<evidence type="ECO:0000313" key="2">
    <source>
        <dbReference type="Proteomes" id="UP000663891"/>
    </source>
</evidence>
<dbReference type="OrthoDB" id="411785at2759"/>
<gene>
    <name evidence="1" type="ORF">VCS650_LOCUS43746</name>
</gene>
<proteinExistence type="predicted"/>
<evidence type="ECO:0000313" key="1">
    <source>
        <dbReference type="EMBL" id="CAF1532318.1"/>
    </source>
</evidence>
<sequence>NLDWLYSTPAGRQQIISSAKYTTVAFIYLQSDEEYRDLEQVKTEMTDAVLDFKPSSLPSNVQVPFLSSSEGIGQVIVREHSSSFIIEDCLCGDDNEWKRRLRFDSNPNLIQSEIDLTSKDCMYY</sequence>
<reference evidence="1" key="1">
    <citation type="submission" date="2021-02" db="EMBL/GenBank/DDBJ databases">
        <authorList>
            <person name="Nowell W R."/>
        </authorList>
    </citation>
    <scope>NUCLEOTIDE SEQUENCE</scope>
</reference>
<organism evidence="1 2">
    <name type="scientific">Adineta steineri</name>
    <dbReference type="NCBI Taxonomy" id="433720"/>
    <lineage>
        <taxon>Eukaryota</taxon>
        <taxon>Metazoa</taxon>
        <taxon>Spiralia</taxon>
        <taxon>Gnathifera</taxon>
        <taxon>Rotifera</taxon>
        <taxon>Eurotatoria</taxon>
        <taxon>Bdelloidea</taxon>
        <taxon>Adinetida</taxon>
        <taxon>Adinetidae</taxon>
        <taxon>Adineta</taxon>
    </lineage>
</organism>
<comment type="caution">
    <text evidence="1">The sequence shown here is derived from an EMBL/GenBank/DDBJ whole genome shotgun (WGS) entry which is preliminary data.</text>
</comment>